<evidence type="ECO:0000313" key="2">
    <source>
        <dbReference type="Proteomes" id="UP000824469"/>
    </source>
</evidence>
<proteinExistence type="predicted"/>
<protein>
    <submittedName>
        <fullName evidence="1">Uncharacterized protein</fullName>
    </submittedName>
</protein>
<evidence type="ECO:0000313" key="1">
    <source>
        <dbReference type="EMBL" id="KAH9311417.1"/>
    </source>
</evidence>
<dbReference type="AlphaFoldDB" id="A0AA38FUV5"/>
<name>A0AA38FUV5_TAXCH</name>
<gene>
    <name evidence="1" type="ORF">KI387_026452</name>
</gene>
<comment type="caution">
    <text evidence="1">The sequence shown here is derived from an EMBL/GenBank/DDBJ whole genome shotgun (WGS) entry which is preliminary data.</text>
</comment>
<keyword evidence="2" id="KW-1185">Reference proteome</keyword>
<accession>A0AA38FUV5</accession>
<reference evidence="1 2" key="1">
    <citation type="journal article" date="2021" name="Nat. Plants">
        <title>The Taxus genome provides insights into paclitaxel biosynthesis.</title>
        <authorList>
            <person name="Xiong X."/>
            <person name="Gou J."/>
            <person name="Liao Q."/>
            <person name="Li Y."/>
            <person name="Zhou Q."/>
            <person name="Bi G."/>
            <person name="Li C."/>
            <person name="Du R."/>
            <person name="Wang X."/>
            <person name="Sun T."/>
            <person name="Guo L."/>
            <person name="Liang H."/>
            <person name="Lu P."/>
            <person name="Wu Y."/>
            <person name="Zhang Z."/>
            <person name="Ro D.K."/>
            <person name="Shang Y."/>
            <person name="Huang S."/>
            <person name="Yan J."/>
        </authorList>
    </citation>
    <scope>NUCLEOTIDE SEQUENCE [LARGE SCALE GENOMIC DNA]</scope>
    <source>
        <strain evidence="1">Ta-2019</strain>
    </source>
</reference>
<sequence length="80" mass="8998">CKSGDMTILNGNNSKKISLYPTAQPFTDNHEQLWVDSPQTNKQNLSSLAMITLQDHVREVEEMINPPLDENLLSSVKSEI</sequence>
<dbReference type="Proteomes" id="UP000824469">
    <property type="component" value="Unassembled WGS sequence"/>
</dbReference>
<dbReference type="EMBL" id="JAHRHJ020000006">
    <property type="protein sequence ID" value="KAH9311417.1"/>
    <property type="molecule type" value="Genomic_DNA"/>
</dbReference>
<organism evidence="1 2">
    <name type="scientific">Taxus chinensis</name>
    <name type="common">Chinese yew</name>
    <name type="synonym">Taxus wallichiana var. chinensis</name>
    <dbReference type="NCBI Taxonomy" id="29808"/>
    <lineage>
        <taxon>Eukaryota</taxon>
        <taxon>Viridiplantae</taxon>
        <taxon>Streptophyta</taxon>
        <taxon>Embryophyta</taxon>
        <taxon>Tracheophyta</taxon>
        <taxon>Spermatophyta</taxon>
        <taxon>Pinopsida</taxon>
        <taxon>Pinidae</taxon>
        <taxon>Conifers II</taxon>
        <taxon>Cupressales</taxon>
        <taxon>Taxaceae</taxon>
        <taxon>Taxus</taxon>
    </lineage>
</organism>
<feature type="non-terminal residue" evidence="1">
    <location>
        <position position="1"/>
    </location>
</feature>
<feature type="non-terminal residue" evidence="1">
    <location>
        <position position="80"/>
    </location>
</feature>